<organism evidence="9 10">
    <name type="scientific">Laribacter hongkongensis</name>
    <dbReference type="NCBI Taxonomy" id="168471"/>
    <lineage>
        <taxon>Bacteria</taxon>
        <taxon>Pseudomonadati</taxon>
        <taxon>Pseudomonadota</taxon>
        <taxon>Betaproteobacteria</taxon>
        <taxon>Neisseriales</taxon>
        <taxon>Aquaspirillaceae</taxon>
        <taxon>Laribacter</taxon>
    </lineage>
</organism>
<evidence type="ECO:0000259" key="8">
    <source>
        <dbReference type="Pfam" id="PF03918"/>
    </source>
</evidence>
<accession>A0A248LKK4</accession>
<feature type="chain" id="PRO_5011822103" description="Cytochrome c-type biogenesis protein" evidence="7">
    <location>
        <begin position="23"/>
        <end position="163"/>
    </location>
</feature>
<dbReference type="CDD" id="cd16378">
    <property type="entry name" value="CcmH_N"/>
    <property type="match status" value="1"/>
</dbReference>
<dbReference type="Pfam" id="PF03918">
    <property type="entry name" value="CcmH"/>
    <property type="match status" value="1"/>
</dbReference>
<dbReference type="PANTHER" id="PTHR47870:SF1">
    <property type="entry name" value="CYTOCHROME C-TYPE BIOGENESIS PROTEIN CCMH"/>
    <property type="match status" value="1"/>
</dbReference>
<evidence type="ECO:0000256" key="2">
    <source>
        <dbReference type="ARBA" id="ARBA00022617"/>
    </source>
</evidence>
<dbReference type="Gene3D" id="1.10.8.640">
    <property type="entry name" value="Cytochrome C biogenesis protein"/>
    <property type="match status" value="1"/>
</dbReference>
<dbReference type="EMBL" id="CP022115">
    <property type="protein sequence ID" value="ASJ24984.1"/>
    <property type="molecule type" value="Genomic_DNA"/>
</dbReference>
<evidence type="ECO:0000256" key="5">
    <source>
        <dbReference type="ARBA" id="ARBA00022748"/>
    </source>
</evidence>
<reference evidence="10" key="1">
    <citation type="submission" date="2017-06" db="EMBL/GenBank/DDBJ databases">
        <title>Whole genome sequence of Laribacter hongkongensis LHGZ1.</title>
        <authorList>
            <person name="Chen D."/>
            <person name="Wu H."/>
            <person name="Chen J."/>
        </authorList>
    </citation>
    <scope>NUCLEOTIDE SEQUENCE [LARGE SCALE GENOMIC DNA]</scope>
    <source>
        <strain evidence="10">LHGZ1</strain>
    </source>
</reference>
<comment type="similarity">
    <text evidence="1 7">Belongs to the CcmH/CycL/Ccl2/NrfF family.</text>
</comment>
<dbReference type="PANTHER" id="PTHR47870">
    <property type="entry name" value="CYTOCHROME C-TYPE BIOGENESIS PROTEIN CCMH"/>
    <property type="match status" value="1"/>
</dbReference>
<evidence type="ECO:0000256" key="7">
    <source>
        <dbReference type="RuleBase" id="RU364112"/>
    </source>
</evidence>
<name>A0A248LKK4_9NEIS</name>
<dbReference type="InterPro" id="IPR038297">
    <property type="entry name" value="CcmH/CycL/NrfF/Ccl2_sf"/>
</dbReference>
<dbReference type="GO" id="GO:0046872">
    <property type="term" value="F:metal ion binding"/>
    <property type="evidence" value="ECO:0007669"/>
    <property type="project" value="UniProtKB-KW"/>
</dbReference>
<feature type="domain" description="CcmH/CycL/Ccl2/NrfF N-terminal" evidence="8">
    <location>
        <begin position="13"/>
        <end position="150"/>
    </location>
</feature>
<evidence type="ECO:0000256" key="6">
    <source>
        <dbReference type="ARBA" id="ARBA00023004"/>
    </source>
</evidence>
<evidence type="ECO:0000256" key="1">
    <source>
        <dbReference type="ARBA" id="ARBA00010342"/>
    </source>
</evidence>
<protein>
    <recommendedName>
        <fullName evidence="7">Cytochrome c-type biogenesis protein</fullName>
    </recommendedName>
</protein>
<sequence length="163" mass="18209">MIRPFLSALALAGALCSPAALAQEGRDLAEDPLVETRLREVSRELRCLVCQNETLADSQAKLAQNLRREVRTLIIDGKSDAEIIDFLTERYGDFVLYDPPFKPYTWLLWLGPGLLLLLGGGAWWRIARHAGTTAEPSLSDDERNRVAALLHRTPPKTRQDSQS</sequence>
<dbReference type="AlphaFoldDB" id="A0A248LKK4"/>
<dbReference type="RefSeq" id="WP_088861038.1">
    <property type="nucleotide sequence ID" value="NZ_CP022115.1"/>
</dbReference>
<comment type="function">
    <text evidence="7">Possible subunit of a heme lyase.</text>
</comment>
<keyword evidence="7" id="KW-1133">Transmembrane helix</keyword>
<dbReference type="Proteomes" id="UP000197424">
    <property type="component" value="Chromosome"/>
</dbReference>
<keyword evidence="2 7" id="KW-0349">Heme</keyword>
<dbReference type="InterPro" id="IPR005616">
    <property type="entry name" value="CcmH/CycL/Ccl2/NrfF_N"/>
</dbReference>
<feature type="transmembrane region" description="Helical" evidence="7">
    <location>
        <begin position="106"/>
        <end position="124"/>
    </location>
</feature>
<dbReference type="OrthoDB" id="9804975at2"/>
<evidence type="ECO:0000313" key="10">
    <source>
        <dbReference type="Proteomes" id="UP000197424"/>
    </source>
</evidence>
<feature type="signal peptide" evidence="7">
    <location>
        <begin position="1"/>
        <end position="22"/>
    </location>
</feature>
<evidence type="ECO:0000313" key="9">
    <source>
        <dbReference type="EMBL" id="ASJ24984.1"/>
    </source>
</evidence>
<keyword evidence="4 7" id="KW-0732">Signal</keyword>
<dbReference type="InterPro" id="IPR051263">
    <property type="entry name" value="C-type_cytochrome_biogenesis"/>
</dbReference>
<gene>
    <name evidence="9" type="primary">ccmH</name>
    <name evidence="9" type="ORF">LHGZ1_2153</name>
</gene>
<evidence type="ECO:0000256" key="4">
    <source>
        <dbReference type="ARBA" id="ARBA00022729"/>
    </source>
</evidence>
<dbReference type="GO" id="GO:0005886">
    <property type="term" value="C:plasma membrane"/>
    <property type="evidence" value="ECO:0007669"/>
    <property type="project" value="TreeGrafter"/>
</dbReference>
<keyword evidence="6 7" id="KW-0408">Iron</keyword>
<evidence type="ECO:0000256" key="3">
    <source>
        <dbReference type="ARBA" id="ARBA00022723"/>
    </source>
</evidence>
<dbReference type="FunFam" id="1.10.8.640:FF:000001">
    <property type="entry name" value="Cytochrome c-type biogenesis protein"/>
    <property type="match status" value="1"/>
</dbReference>
<keyword evidence="7" id="KW-0812">Transmembrane</keyword>
<dbReference type="GO" id="GO:0017004">
    <property type="term" value="P:cytochrome complex assembly"/>
    <property type="evidence" value="ECO:0007669"/>
    <property type="project" value="UniProtKB-KW"/>
</dbReference>
<keyword evidence="7" id="KW-0472">Membrane</keyword>
<keyword evidence="3 7" id="KW-0479">Metal-binding</keyword>
<proteinExistence type="inferred from homology"/>
<keyword evidence="5" id="KW-0201">Cytochrome c-type biogenesis</keyword>